<accession>A0A0A8ZZT5</accession>
<reference evidence="1" key="1">
    <citation type="submission" date="2014-09" db="EMBL/GenBank/DDBJ databases">
        <authorList>
            <person name="Magalhaes I.L.F."/>
            <person name="Oliveira U."/>
            <person name="Santos F.R."/>
            <person name="Vidigal T.H.D.A."/>
            <person name="Brescovit A.D."/>
            <person name="Santos A.J."/>
        </authorList>
    </citation>
    <scope>NUCLEOTIDE SEQUENCE</scope>
    <source>
        <tissue evidence="1">Shoot tissue taken approximately 20 cm above the soil surface</tissue>
    </source>
</reference>
<evidence type="ECO:0000313" key="1">
    <source>
        <dbReference type="EMBL" id="JAD40302.1"/>
    </source>
</evidence>
<name>A0A0A8ZZT5_ARUDO</name>
<dbReference type="EMBL" id="GBRH01257593">
    <property type="protein sequence ID" value="JAD40302.1"/>
    <property type="molecule type" value="Transcribed_RNA"/>
</dbReference>
<reference evidence="1" key="2">
    <citation type="journal article" date="2015" name="Data Brief">
        <title>Shoot transcriptome of the giant reed, Arundo donax.</title>
        <authorList>
            <person name="Barrero R.A."/>
            <person name="Guerrero F.D."/>
            <person name="Moolhuijzen P."/>
            <person name="Goolsby J.A."/>
            <person name="Tidwell J."/>
            <person name="Bellgard S.E."/>
            <person name="Bellgard M.I."/>
        </authorList>
    </citation>
    <scope>NUCLEOTIDE SEQUENCE</scope>
    <source>
        <tissue evidence="1">Shoot tissue taken approximately 20 cm above the soil surface</tissue>
    </source>
</reference>
<protein>
    <submittedName>
        <fullName evidence="1">Uncharacterized protein</fullName>
    </submittedName>
</protein>
<sequence>MIVTYICVEVEVKLIFNIMALSYDFQLGSLSPDNLRLLVNFQQDIIPWFVRSIITIHSGSRPVLFWSLCHLCHLFQPFDTVGSIMYFAWF</sequence>
<dbReference type="AlphaFoldDB" id="A0A0A8ZZT5"/>
<proteinExistence type="predicted"/>
<organism evidence="1">
    <name type="scientific">Arundo donax</name>
    <name type="common">Giant reed</name>
    <name type="synonym">Donax arundinaceus</name>
    <dbReference type="NCBI Taxonomy" id="35708"/>
    <lineage>
        <taxon>Eukaryota</taxon>
        <taxon>Viridiplantae</taxon>
        <taxon>Streptophyta</taxon>
        <taxon>Embryophyta</taxon>
        <taxon>Tracheophyta</taxon>
        <taxon>Spermatophyta</taxon>
        <taxon>Magnoliopsida</taxon>
        <taxon>Liliopsida</taxon>
        <taxon>Poales</taxon>
        <taxon>Poaceae</taxon>
        <taxon>PACMAD clade</taxon>
        <taxon>Arundinoideae</taxon>
        <taxon>Arundineae</taxon>
        <taxon>Arundo</taxon>
    </lineage>
</organism>